<evidence type="ECO:0000313" key="4">
    <source>
        <dbReference type="Proteomes" id="UP000219338"/>
    </source>
</evidence>
<feature type="compositionally biased region" description="Basic residues" evidence="1">
    <location>
        <begin position="402"/>
        <end position="411"/>
    </location>
</feature>
<protein>
    <recommendedName>
        <fullName evidence="2">DUF6697 domain-containing protein</fullName>
    </recommendedName>
</protein>
<dbReference type="Pfam" id="PF20411">
    <property type="entry name" value="DUF6697"/>
    <property type="match status" value="2"/>
</dbReference>
<evidence type="ECO:0000259" key="2">
    <source>
        <dbReference type="Pfam" id="PF20411"/>
    </source>
</evidence>
<dbReference type="InterPro" id="IPR046520">
    <property type="entry name" value="DUF6697"/>
</dbReference>
<dbReference type="EMBL" id="FUEG01000003">
    <property type="protein sequence ID" value="SJL01152.1"/>
    <property type="molecule type" value="Genomic_DNA"/>
</dbReference>
<feature type="region of interest" description="Disordered" evidence="1">
    <location>
        <begin position="357"/>
        <end position="411"/>
    </location>
</feature>
<feature type="compositionally biased region" description="Basic residues" evidence="1">
    <location>
        <begin position="366"/>
        <end position="379"/>
    </location>
</feature>
<keyword evidence="4" id="KW-1185">Reference proteome</keyword>
<reference evidence="4" key="1">
    <citation type="journal article" date="2017" name="Nat. Ecol. Evol.">
        <title>Genome expansion and lineage-specific genetic innovations in the forest pathogenic fungi Armillaria.</title>
        <authorList>
            <person name="Sipos G."/>
            <person name="Prasanna A.N."/>
            <person name="Walter M.C."/>
            <person name="O'Connor E."/>
            <person name="Balint B."/>
            <person name="Krizsan K."/>
            <person name="Kiss B."/>
            <person name="Hess J."/>
            <person name="Varga T."/>
            <person name="Slot J."/>
            <person name="Riley R."/>
            <person name="Boka B."/>
            <person name="Rigling D."/>
            <person name="Barry K."/>
            <person name="Lee J."/>
            <person name="Mihaltcheva S."/>
            <person name="LaButti K."/>
            <person name="Lipzen A."/>
            <person name="Waldron R."/>
            <person name="Moloney N.M."/>
            <person name="Sperisen C."/>
            <person name="Kredics L."/>
            <person name="Vagvoelgyi C."/>
            <person name="Patrignani A."/>
            <person name="Fitzpatrick D."/>
            <person name="Nagy I."/>
            <person name="Doyle S."/>
            <person name="Anderson J.B."/>
            <person name="Grigoriev I.V."/>
            <person name="Gueldener U."/>
            <person name="Muensterkoetter M."/>
            <person name="Nagy L.G."/>
        </authorList>
    </citation>
    <scope>NUCLEOTIDE SEQUENCE [LARGE SCALE GENOMIC DNA]</scope>
    <source>
        <strain evidence="4">C18/9</strain>
    </source>
</reference>
<evidence type="ECO:0000313" key="3">
    <source>
        <dbReference type="EMBL" id="SJL01152.1"/>
    </source>
</evidence>
<gene>
    <name evidence="3" type="ORF">ARMOST_04470</name>
</gene>
<proteinExistence type="predicted"/>
<dbReference type="STRING" id="47428.A0A284QXM6"/>
<accession>A0A284QXM6</accession>
<dbReference type="AlphaFoldDB" id="A0A284QXM6"/>
<sequence length="411" mass="46918">MVTSTSDSEYQSLFRPFFTRDLWNLGFELGMVAKQEDVYNFPILTSSSPRHSSEGTEFEDLVPGFSTPIPNGSPAESHIPKTEDILSGLSTPLTSIDSRSSSEIPTPKKRRIVRVEVVIPTLRAILDRVPAERDEEDDGSEIVQKLVNPKVKKNRNAEFSLDTIQDRLKGFKLFEVPLDHDVRDVAVTRLFMSNKYGGSPQDTFPRVAQSFLREHHMDDFMYLNLAMNPHAPQVPGAPGLFFDADEPVDEFSKTRRVFSRIRSTQWEYMVWASKLSTSKWGIHCRAVVHLHEQLGRRPIGREVEEALQGGNQYRNITREQIAEAFLKGWVIMAVWTMKCVDYGVNFQRELVAKYANWVPPPSKPKGTAKPRTGTKRKREEHRTLDEEEDEKPIAEDLVYHPKGTRTHPGRA</sequence>
<evidence type="ECO:0000256" key="1">
    <source>
        <dbReference type="SAM" id="MobiDB-lite"/>
    </source>
</evidence>
<dbReference type="OrthoDB" id="3176940at2759"/>
<feature type="domain" description="DUF6697" evidence="2">
    <location>
        <begin position="271"/>
        <end position="353"/>
    </location>
</feature>
<feature type="domain" description="DUF6697" evidence="2">
    <location>
        <begin position="187"/>
        <end position="269"/>
    </location>
</feature>
<organism evidence="3 4">
    <name type="scientific">Armillaria ostoyae</name>
    <name type="common">Armillaria root rot fungus</name>
    <dbReference type="NCBI Taxonomy" id="47428"/>
    <lineage>
        <taxon>Eukaryota</taxon>
        <taxon>Fungi</taxon>
        <taxon>Dikarya</taxon>
        <taxon>Basidiomycota</taxon>
        <taxon>Agaricomycotina</taxon>
        <taxon>Agaricomycetes</taxon>
        <taxon>Agaricomycetidae</taxon>
        <taxon>Agaricales</taxon>
        <taxon>Marasmiineae</taxon>
        <taxon>Physalacriaceae</taxon>
        <taxon>Armillaria</taxon>
    </lineage>
</organism>
<name>A0A284QXM6_ARMOS</name>
<dbReference type="Proteomes" id="UP000219338">
    <property type="component" value="Unassembled WGS sequence"/>
</dbReference>